<reference evidence="3" key="1">
    <citation type="journal article" date="2019" name="Int. J. Syst. Evol. Microbiol.">
        <title>The Global Catalogue of Microorganisms (GCM) 10K type strain sequencing project: providing services to taxonomists for standard genome sequencing and annotation.</title>
        <authorList>
            <consortium name="The Broad Institute Genomics Platform"/>
            <consortium name="The Broad Institute Genome Sequencing Center for Infectious Disease"/>
            <person name="Wu L."/>
            <person name="Ma J."/>
        </authorList>
    </citation>
    <scope>NUCLEOTIDE SEQUENCE [LARGE SCALE GENOMIC DNA]</scope>
    <source>
        <strain evidence="3">JCM 14370</strain>
    </source>
</reference>
<feature type="signal peptide" evidence="1">
    <location>
        <begin position="1"/>
        <end position="18"/>
    </location>
</feature>
<evidence type="ECO:0000313" key="2">
    <source>
        <dbReference type="EMBL" id="GGJ18046.1"/>
    </source>
</evidence>
<organism evidence="2 3">
    <name type="scientific">Deinococcus roseus</name>
    <dbReference type="NCBI Taxonomy" id="392414"/>
    <lineage>
        <taxon>Bacteria</taxon>
        <taxon>Thermotogati</taxon>
        <taxon>Deinococcota</taxon>
        <taxon>Deinococci</taxon>
        <taxon>Deinococcales</taxon>
        <taxon>Deinococcaceae</taxon>
        <taxon>Deinococcus</taxon>
    </lineage>
</organism>
<dbReference type="Proteomes" id="UP000632222">
    <property type="component" value="Unassembled WGS sequence"/>
</dbReference>
<dbReference type="EMBL" id="BMOD01000001">
    <property type="protein sequence ID" value="GGJ18046.1"/>
    <property type="molecule type" value="Genomic_DNA"/>
</dbReference>
<accession>A0ABQ2CWZ0</accession>
<comment type="caution">
    <text evidence="2">The sequence shown here is derived from an EMBL/GenBank/DDBJ whole genome shotgun (WGS) entry which is preliminary data.</text>
</comment>
<name>A0ABQ2CWZ0_9DEIO</name>
<sequence length="186" mass="19904">MNRINLTLVMMLTSSALALNLQGTLKTPVKANARLAVFVVNPSGTPQYEWSSTALSGNAFSLQLPDDAPARGLWSLSGDTLTWPGVVGNVKVSNSTATTELKLFTYIDSDNNKKYSSNEKLLDTTLMTGKSNVVMVYVADNTVISGDKGLNVSLKAGWNMVTLVGGKSITSQVLQEIKDASLMVLE</sequence>
<protein>
    <recommendedName>
        <fullName evidence="4">DUF4367 domain-containing protein</fullName>
    </recommendedName>
</protein>
<keyword evidence="1" id="KW-0732">Signal</keyword>
<keyword evidence="3" id="KW-1185">Reference proteome</keyword>
<proteinExistence type="predicted"/>
<evidence type="ECO:0008006" key="4">
    <source>
        <dbReference type="Google" id="ProtNLM"/>
    </source>
</evidence>
<gene>
    <name evidence="2" type="ORF">GCM10008938_00210</name>
</gene>
<evidence type="ECO:0000313" key="3">
    <source>
        <dbReference type="Proteomes" id="UP000632222"/>
    </source>
</evidence>
<evidence type="ECO:0000256" key="1">
    <source>
        <dbReference type="SAM" id="SignalP"/>
    </source>
</evidence>
<dbReference type="RefSeq" id="WP_188997978.1">
    <property type="nucleotide sequence ID" value="NZ_BMOD01000001.1"/>
</dbReference>
<feature type="chain" id="PRO_5046223667" description="DUF4367 domain-containing protein" evidence="1">
    <location>
        <begin position="19"/>
        <end position="186"/>
    </location>
</feature>